<evidence type="ECO:0000313" key="1">
    <source>
        <dbReference type="EMBL" id="KAK9995151.1"/>
    </source>
</evidence>
<dbReference type="Proteomes" id="UP001459277">
    <property type="component" value="Unassembled WGS sequence"/>
</dbReference>
<organism evidence="1 2">
    <name type="scientific">Lithocarpus litseifolius</name>
    <dbReference type="NCBI Taxonomy" id="425828"/>
    <lineage>
        <taxon>Eukaryota</taxon>
        <taxon>Viridiplantae</taxon>
        <taxon>Streptophyta</taxon>
        <taxon>Embryophyta</taxon>
        <taxon>Tracheophyta</taxon>
        <taxon>Spermatophyta</taxon>
        <taxon>Magnoliopsida</taxon>
        <taxon>eudicotyledons</taxon>
        <taxon>Gunneridae</taxon>
        <taxon>Pentapetalae</taxon>
        <taxon>rosids</taxon>
        <taxon>fabids</taxon>
        <taxon>Fagales</taxon>
        <taxon>Fagaceae</taxon>
        <taxon>Lithocarpus</taxon>
    </lineage>
</organism>
<dbReference type="EMBL" id="JAZDWU010000008">
    <property type="protein sequence ID" value="KAK9995151.1"/>
    <property type="molecule type" value="Genomic_DNA"/>
</dbReference>
<sequence length="220" mass="24223">MRASSSHRKACVLEGRFDESAAVKIVESIAEPSSGWCCSLCWSSEQSTEINLLLASSSTWPLVLMLEGVNSSFSYKFSKGTILLKKIFKRNFQIGVLGSECLDRRSSRRAWIGVLLGVLGSEFRSACLDRRSSRRAWIGVQIGVLGSKCLDRRAWIAVLLAMLGSEFQIGAVLRAWIGAVLPAWIGVSESLEERGVLGSAPCSLLGSEFQRVWKREEFDG</sequence>
<proteinExistence type="predicted"/>
<dbReference type="AlphaFoldDB" id="A0AAW2CAF2"/>
<name>A0AAW2CAF2_9ROSI</name>
<gene>
    <name evidence="1" type="ORF">SO802_024854</name>
</gene>
<evidence type="ECO:0000313" key="2">
    <source>
        <dbReference type="Proteomes" id="UP001459277"/>
    </source>
</evidence>
<protein>
    <submittedName>
        <fullName evidence="1">Uncharacterized protein</fullName>
    </submittedName>
</protein>
<keyword evidence="2" id="KW-1185">Reference proteome</keyword>
<reference evidence="1 2" key="1">
    <citation type="submission" date="2024-01" db="EMBL/GenBank/DDBJ databases">
        <title>A telomere-to-telomere, gap-free genome of sweet tea (Lithocarpus litseifolius).</title>
        <authorList>
            <person name="Zhou J."/>
        </authorList>
    </citation>
    <scope>NUCLEOTIDE SEQUENCE [LARGE SCALE GENOMIC DNA]</scope>
    <source>
        <strain evidence="1">Zhou-2022a</strain>
        <tissue evidence="1">Leaf</tissue>
    </source>
</reference>
<accession>A0AAW2CAF2</accession>
<comment type="caution">
    <text evidence="1">The sequence shown here is derived from an EMBL/GenBank/DDBJ whole genome shotgun (WGS) entry which is preliminary data.</text>
</comment>